<comment type="caution">
    <text evidence="2">The sequence shown here is derived from an EMBL/GenBank/DDBJ whole genome shotgun (WGS) entry which is preliminary data.</text>
</comment>
<gene>
    <name evidence="2" type="ORF">PXEA_LOCUS9316</name>
</gene>
<evidence type="ECO:0000313" key="3">
    <source>
        <dbReference type="Proteomes" id="UP000784294"/>
    </source>
</evidence>
<sequence length="170" mass="19151">MLNQQDGLEWPRRQEFGARTTESPSLVNFLPGQIGLRQPLMDDSMNEAARAKTVLAVKHQTNQNDAISGGNDGIFGKTSGKDQGLEKEIDINGMKMKVRVNSRGEIEVAVNGQERGSEIFNHLMTEAMNMKNSIARSERQGEWLRRHACISSIILLWTEMNENLNRKKVI</sequence>
<evidence type="ECO:0000256" key="1">
    <source>
        <dbReference type="SAM" id="MobiDB-lite"/>
    </source>
</evidence>
<dbReference type="EMBL" id="CAAALY010026274">
    <property type="protein sequence ID" value="VEL15876.1"/>
    <property type="molecule type" value="Genomic_DNA"/>
</dbReference>
<feature type="region of interest" description="Disordered" evidence="1">
    <location>
        <begin position="1"/>
        <end position="24"/>
    </location>
</feature>
<dbReference type="Proteomes" id="UP000784294">
    <property type="component" value="Unassembled WGS sequence"/>
</dbReference>
<name>A0A3S5AAE1_9PLAT</name>
<accession>A0A3S5AAE1</accession>
<proteinExistence type="predicted"/>
<keyword evidence="3" id="KW-1185">Reference proteome</keyword>
<organism evidence="2 3">
    <name type="scientific">Protopolystoma xenopodis</name>
    <dbReference type="NCBI Taxonomy" id="117903"/>
    <lineage>
        <taxon>Eukaryota</taxon>
        <taxon>Metazoa</taxon>
        <taxon>Spiralia</taxon>
        <taxon>Lophotrochozoa</taxon>
        <taxon>Platyhelminthes</taxon>
        <taxon>Monogenea</taxon>
        <taxon>Polyopisthocotylea</taxon>
        <taxon>Polystomatidea</taxon>
        <taxon>Polystomatidae</taxon>
        <taxon>Protopolystoma</taxon>
    </lineage>
</organism>
<reference evidence="2" key="1">
    <citation type="submission" date="2018-11" db="EMBL/GenBank/DDBJ databases">
        <authorList>
            <consortium name="Pathogen Informatics"/>
        </authorList>
    </citation>
    <scope>NUCLEOTIDE SEQUENCE</scope>
</reference>
<evidence type="ECO:0000313" key="2">
    <source>
        <dbReference type="EMBL" id="VEL15876.1"/>
    </source>
</evidence>
<protein>
    <submittedName>
        <fullName evidence="2">Uncharacterized protein</fullName>
    </submittedName>
</protein>
<dbReference type="AlphaFoldDB" id="A0A3S5AAE1"/>